<dbReference type="HOGENOM" id="CLU_2786133_0_0_7"/>
<evidence type="ECO:0008006" key="3">
    <source>
        <dbReference type="Google" id="ProtNLM"/>
    </source>
</evidence>
<evidence type="ECO:0000313" key="2">
    <source>
        <dbReference type="Proteomes" id="UP000019140"/>
    </source>
</evidence>
<protein>
    <recommendedName>
        <fullName evidence="3">CopG family transcriptional regulator</fullName>
    </recommendedName>
</protein>
<dbReference type="EMBL" id="AZHX01001893">
    <property type="protein sequence ID" value="ETW98928.1"/>
    <property type="molecule type" value="Genomic_DNA"/>
</dbReference>
<organism evidence="1 2">
    <name type="scientific">Candidatus Entotheonella gemina</name>
    <dbReference type="NCBI Taxonomy" id="1429439"/>
    <lineage>
        <taxon>Bacteria</taxon>
        <taxon>Pseudomonadati</taxon>
        <taxon>Nitrospinota/Tectimicrobiota group</taxon>
        <taxon>Candidatus Tectimicrobiota</taxon>
        <taxon>Candidatus Entotheonellia</taxon>
        <taxon>Candidatus Entotheonellales</taxon>
        <taxon>Candidatus Entotheonellaceae</taxon>
        <taxon>Candidatus Entotheonella</taxon>
    </lineage>
</organism>
<proteinExistence type="predicted"/>
<gene>
    <name evidence="1" type="ORF">ETSY2_41920</name>
</gene>
<reference evidence="1 2" key="1">
    <citation type="journal article" date="2014" name="Nature">
        <title>An environmental bacterial taxon with a large and distinct metabolic repertoire.</title>
        <authorList>
            <person name="Wilson M.C."/>
            <person name="Mori T."/>
            <person name="Ruckert C."/>
            <person name="Uria A.R."/>
            <person name="Helf M.J."/>
            <person name="Takada K."/>
            <person name="Gernert C."/>
            <person name="Steffens U.A."/>
            <person name="Heycke N."/>
            <person name="Schmitt S."/>
            <person name="Rinke C."/>
            <person name="Helfrich E.J."/>
            <person name="Brachmann A.O."/>
            <person name="Gurgui C."/>
            <person name="Wakimoto T."/>
            <person name="Kracht M."/>
            <person name="Crusemann M."/>
            <person name="Hentschel U."/>
            <person name="Abe I."/>
            <person name="Matsunaga S."/>
            <person name="Kalinowski J."/>
            <person name="Takeyama H."/>
            <person name="Piel J."/>
        </authorList>
    </citation>
    <scope>NUCLEOTIDE SEQUENCE [LARGE SCALE GENOMIC DNA]</scope>
    <source>
        <strain evidence="2">TSY2</strain>
    </source>
</reference>
<dbReference type="AlphaFoldDB" id="W4LLG0"/>
<sequence length="68" mass="7655">MQAGKARSRNELVRMALERELAAQKRAAIDAAFAEMARDPDYQTEAKVIASEFAAADWEAWQQIEDGR</sequence>
<evidence type="ECO:0000313" key="1">
    <source>
        <dbReference type="EMBL" id="ETW98928.1"/>
    </source>
</evidence>
<keyword evidence="2" id="KW-1185">Reference proteome</keyword>
<accession>W4LLG0</accession>
<comment type="caution">
    <text evidence="1">The sequence shown here is derived from an EMBL/GenBank/DDBJ whole genome shotgun (WGS) entry which is preliminary data.</text>
</comment>
<name>W4LLG0_9BACT</name>
<dbReference type="Proteomes" id="UP000019140">
    <property type="component" value="Unassembled WGS sequence"/>
</dbReference>